<feature type="compositionally biased region" description="Basic and acidic residues" evidence="1">
    <location>
        <begin position="203"/>
        <end position="222"/>
    </location>
</feature>
<evidence type="ECO:0000313" key="2">
    <source>
        <dbReference type="Proteomes" id="UP001652622"/>
    </source>
</evidence>
<organism evidence="2 3">
    <name type="scientific">Pantherophis guttatus</name>
    <name type="common">Corn snake</name>
    <name type="synonym">Elaphe guttata</name>
    <dbReference type="NCBI Taxonomy" id="94885"/>
    <lineage>
        <taxon>Eukaryota</taxon>
        <taxon>Metazoa</taxon>
        <taxon>Chordata</taxon>
        <taxon>Craniata</taxon>
        <taxon>Vertebrata</taxon>
        <taxon>Euteleostomi</taxon>
        <taxon>Lepidosauria</taxon>
        <taxon>Squamata</taxon>
        <taxon>Bifurcata</taxon>
        <taxon>Unidentata</taxon>
        <taxon>Episquamata</taxon>
        <taxon>Toxicofera</taxon>
        <taxon>Serpentes</taxon>
        <taxon>Colubroidea</taxon>
        <taxon>Colubridae</taxon>
        <taxon>Colubrinae</taxon>
        <taxon>Pantherophis</taxon>
    </lineage>
</organism>
<name>A0ABM3ZAL5_PANGU</name>
<feature type="compositionally biased region" description="Polar residues" evidence="1">
    <location>
        <begin position="186"/>
        <end position="195"/>
    </location>
</feature>
<dbReference type="RefSeq" id="XP_060545400.1">
    <property type="nucleotide sequence ID" value="XM_060689417.1"/>
</dbReference>
<protein>
    <submittedName>
        <fullName evidence="3">Uncharacterized protein LOC132711152</fullName>
    </submittedName>
</protein>
<dbReference type="GeneID" id="132711152"/>
<reference evidence="3" key="1">
    <citation type="submission" date="2025-08" db="UniProtKB">
        <authorList>
            <consortium name="RefSeq"/>
        </authorList>
    </citation>
    <scope>IDENTIFICATION</scope>
    <source>
        <tissue evidence="3">Blood</tissue>
    </source>
</reference>
<feature type="region of interest" description="Disordered" evidence="1">
    <location>
        <begin position="132"/>
        <end position="222"/>
    </location>
</feature>
<gene>
    <name evidence="3" type="primary">LOC132711152</name>
</gene>
<evidence type="ECO:0000256" key="1">
    <source>
        <dbReference type="SAM" id="MobiDB-lite"/>
    </source>
</evidence>
<feature type="region of interest" description="Disordered" evidence="1">
    <location>
        <begin position="24"/>
        <end position="119"/>
    </location>
</feature>
<evidence type="ECO:0000313" key="3">
    <source>
        <dbReference type="RefSeq" id="XP_060545400.1"/>
    </source>
</evidence>
<sequence length="222" mass="23264">MTSRASGSPLRKCCPRRSLHTVTRWPAQACRGGETGNQDSRAPPSPSGHLGTDRGASSGAEFHETISGKAASPSREAGICSPLSLLRPSGKAALPAARPPWKAGKSGGNRGSSAERLNGVELRLRGIGAAGFRSRPRPAVNRWAGGPSLGRVLPLPKRRRERGAGGEEASSKAAALSRPTAKLASLRSNSGSLPSPRTLPGRFDPRLRVSDPARPRPLRENV</sequence>
<feature type="compositionally biased region" description="Low complexity" evidence="1">
    <location>
        <begin position="167"/>
        <end position="178"/>
    </location>
</feature>
<proteinExistence type="predicted"/>
<dbReference type="Proteomes" id="UP001652622">
    <property type="component" value="Unplaced"/>
</dbReference>
<accession>A0ABM3ZAL5</accession>
<keyword evidence="2" id="KW-1185">Reference proteome</keyword>